<dbReference type="GO" id="GO:0005737">
    <property type="term" value="C:cytoplasm"/>
    <property type="evidence" value="ECO:0007669"/>
    <property type="project" value="UniProtKB-SubCell"/>
</dbReference>
<dbReference type="GO" id="GO:0072344">
    <property type="term" value="P:rescue of stalled ribosome"/>
    <property type="evidence" value="ECO:0007669"/>
    <property type="project" value="TreeGrafter"/>
</dbReference>
<dbReference type="Pfam" id="PF05833">
    <property type="entry name" value="NFACT_N"/>
    <property type="match status" value="1"/>
</dbReference>
<feature type="domain" description="NFACT protein C-terminal" evidence="10">
    <location>
        <begin position="878"/>
        <end position="969"/>
    </location>
</feature>
<dbReference type="Pfam" id="PF11923">
    <property type="entry name" value="NFACT-C"/>
    <property type="match status" value="1"/>
</dbReference>
<dbReference type="GO" id="GO:0005634">
    <property type="term" value="C:nucleus"/>
    <property type="evidence" value="ECO:0007669"/>
    <property type="project" value="UniProtKB-SubCell"/>
</dbReference>
<dbReference type="GeneID" id="113206090"/>
<feature type="region of interest" description="Disordered" evidence="8">
    <location>
        <begin position="743"/>
        <end position="874"/>
    </location>
</feature>
<evidence type="ECO:0000256" key="4">
    <source>
        <dbReference type="ARBA" id="ARBA00022490"/>
    </source>
</evidence>
<reference evidence="12" key="1">
    <citation type="submission" date="2025-08" db="UniProtKB">
        <authorList>
            <consortium name="RefSeq"/>
        </authorList>
    </citation>
    <scope>IDENTIFICATION</scope>
    <source>
        <tissue evidence="12">Whole organism</tissue>
    </source>
</reference>
<dbReference type="AlphaFoldDB" id="A0A6J1S9Q2"/>
<accession>A0A6J1S9Q2</accession>
<dbReference type="NCBIfam" id="NF041120">
    <property type="entry name" value="RqcH_arch"/>
    <property type="match status" value="1"/>
</dbReference>
<evidence type="ECO:0000256" key="2">
    <source>
        <dbReference type="ARBA" id="ARBA00004496"/>
    </source>
</evidence>
<organism evidence="11 12">
    <name type="scientific">Frankliniella occidentalis</name>
    <name type="common">Western flower thrips</name>
    <name type="synonym">Euthrips occidentalis</name>
    <dbReference type="NCBI Taxonomy" id="133901"/>
    <lineage>
        <taxon>Eukaryota</taxon>
        <taxon>Metazoa</taxon>
        <taxon>Ecdysozoa</taxon>
        <taxon>Arthropoda</taxon>
        <taxon>Hexapoda</taxon>
        <taxon>Insecta</taxon>
        <taxon>Pterygota</taxon>
        <taxon>Neoptera</taxon>
        <taxon>Paraneoptera</taxon>
        <taxon>Thysanoptera</taxon>
        <taxon>Terebrantia</taxon>
        <taxon>Thripoidea</taxon>
        <taxon>Thripidae</taxon>
        <taxon>Frankliniella</taxon>
    </lineage>
</organism>
<evidence type="ECO:0000313" key="11">
    <source>
        <dbReference type="Proteomes" id="UP000504606"/>
    </source>
</evidence>
<dbReference type="PANTHER" id="PTHR15239">
    <property type="entry name" value="NUCLEAR EXPORT MEDIATOR FACTOR NEMF"/>
    <property type="match status" value="1"/>
</dbReference>
<dbReference type="GO" id="GO:0043023">
    <property type="term" value="F:ribosomal large subunit binding"/>
    <property type="evidence" value="ECO:0007669"/>
    <property type="project" value="TreeGrafter"/>
</dbReference>
<dbReference type="FunFam" id="2.30.310.10:FF:000001">
    <property type="entry name" value="Nuclear export mediator factor Nemf"/>
    <property type="match status" value="1"/>
</dbReference>
<gene>
    <name evidence="12" type="primary">LOC113206090</name>
</gene>
<protein>
    <submittedName>
        <fullName evidence="12">Ribosome quality control complex subunit NEMF homolog</fullName>
    </submittedName>
</protein>
<evidence type="ECO:0000256" key="6">
    <source>
        <dbReference type="ARBA" id="ARBA00023242"/>
    </source>
</evidence>
<keyword evidence="4" id="KW-0963">Cytoplasm</keyword>
<feature type="coiled-coil region" evidence="7">
    <location>
        <begin position="300"/>
        <end position="337"/>
    </location>
</feature>
<dbReference type="Proteomes" id="UP000504606">
    <property type="component" value="Unplaced"/>
</dbReference>
<comment type="similarity">
    <text evidence="3">Belongs to the NEMF family.</text>
</comment>
<dbReference type="GO" id="GO:1990116">
    <property type="term" value="P:ribosome-associated ubiquitin-dependent protein catabolic process"/>
    <property type="evidence" value="ECO:0007669"/>
    <property type="project" value="TreeGrafter"/>
</dbReference>
<dbReference type="PANTHER" id="PTHR15239:SF6">
    <property type="entry name" value="RIBOSOME QUALITY CONTROL COMPLEX SUBUNIT NEMF"/>
    <property type="match status" value="1"/>
</dbReference>
<evidence type="ECO:0000256" key="1">
    <source>
        <dbReference type="ARBA" id="ARBA00004123"/>
    </source>
</evidence>
<dbReference type="InterPro" id="IPR051608">
    <property type="entry name" value="RQC_Subunit_NEMF"/>
</dbReference>
<evidence type="ECO:0000259" key="10">
    <source>
        <dbReference type="Pfam" id="PF11923"/>
    </source>
</evidence>
<dbReference type="GO" id="GO:0000049">
    <property type="term" value="F:tRNA binding"/>
    <property type="evidence" value="ECO:0007669"/>
    <property type="project" value="TreeGrafter"/>
</dbReference>
<feature type="domain" description="NFACT RNA-binding" evidence="9">
    <location>
        <begin position="496"/>
        <end position="606"/>
    </location>
</feature>
<evidence type="ECO:0000256" key="3">
    <source>
        <dbReference type="ARBA" id="ARBA00008318"/>
    </source>
</evidence>
<dbReference type="OrthoDB" id="207084at2759"/>
<evidence type="ECO:0000256" key="7">
    <source>
        <dbReference type="SAM" id="Coils"/>
    </source>
</evidence>
<dbReference type="InterPro" id="IPR021846">
    <property type="entry name" value="NFACT-C"/>
</dbReference>
<evidence type="ECO:0000256" key="5">
    <source>
        <dbReference type="ARBA" id="ARBA00023054"/>
    </source>
</evidence>
<evidence type="ECO:0000313" key="12">
    <source>
        <dbReference type="RefSeq" id="XP_026277787.1"/>
    </source>
</evidence>
<dbReference type="RefSeq" id="XP_026277787.1">
    <property type="nucleotide sequence ID" value="XM_026422002.2"/>
</dbReference>
<feature type="compositionally biased region" description="Basic and acidic residues" evidence="8">
    <location>
        <begin position="750"/>
        <end position="767"/>
    </location>
</feature>
<proteinExistence type="inferred from homology"/>
<sequence>MKTRFSTYDIICNVTELQRLVGMRVAQVYDVDNTTYLIKLQRPEEKAVLLLESGIRFHSTGFEWPKNPSPSGFSMKLRKHLKNKRIEVLRQMGLDRIVDFQFGTGEAAYHVILELYDRGNIILTDHEMNILNILRPHTEGEEIRFCVKEKYPSDRARERGPPPSAEDLRRILTNAKGGESLRKVLNPHLEYGPAVIEHVLLLVGFPAGVKINKGMNPNSDEDIEKLLEALQQAEHMIDRALQESSRGYILQKKEHRDPSSEDFLLSNQEFHPIVFLQMRGQPIKEFPTFDQAIDEFFSSQESQKIDLKALQQEREALKKLNNVKKDHENRLQALTKTQELDRVKAELIMRNQELVDNAITAVRTAIASQASWTDIESMLKEAQSQKDPIATCIKQLKLEINHITILLSDPFAEDDSDSDEPPLKPMLIDINLDLGAFANARSYYDQKRSAAKKHQKTIESQVKAFKSAEKKTKQTLKEVQTLTNICKARKTFWFEKFFWFISSENYLVIGGRDQVQNELIVKRYMRSGDIYVHADLSGASSVVIKNPSGQPIPPKTLNEAGVMAVSYSVAWEAKVVTNAWWVQSDQVSKTAPTGEFLTTGSFMIRGRKNFLPPSHLIMGFSFLFKLEESSVPRHAGERRVRTADEDADFKPEIDSVIDEVDQEVVLDNSDDEIKNENENCGDSTLNEEEPVNKDGIDANSGSDGGEDEEESLFPDTKIAVDHLVKNVNEFKVSVSEEDSVFIVGNSRPLPKKEKVTQQKRPEDKVAKDDDETSKTQQSQMKRRQKGKIKKIKEKYRDQDDEERALRMQVLQSAGGPKEIASKKTKKGKGVPTPNPRPPVQQPKVPKKASRTPADGTKPDGEKEEGDDEDETTEPVVSAEVDMLESLTGIPLPEDEILFAVPVVAPYNALQNYKYKVKLTPGTGKRGKGARTALNMFLKDRQATGHEKDLLKAVKDQDLARNIPGSVKVSAPQLQKSRK</sequence>
<comment type="subcellular location">
    <subcellularLocation>
        <location evidence="2">Cytoplasm</location>
    </subcellularLocation>
    <subcellularLocation>
        <location evidence="1">Nucleus</location>
    </subcellularLocation>
</comment>
<keyword evidence="5 7" id="KW-0175">Coiled coil</keyword>
<feature type="region of interest" description="Disordered" evidence="8">
    <location>
        <begin position="668"/>
        <end position="711"/>
    </location>
</feature>
<keyword evidence="6" id="KW-0539">Nucleus</keyword>
<keyword evidence="11" id="KW-1185">Reference proteome</keyword>
<dbReference type="KEGG" id="foc:113206090"/>
<dbReference type="Pfam" id="PF05670">
    <property type="entry name" value="NFACT-R_1"/>
    <property type="match status" value="1"/>
</dbReference>
<dbReference type="GO" id="GO:1990112">
    <property type="term" value="C:RQC complex"/>
    <property type="evidence" value="ECO:0007669"/>
    <property type="project" value="TreeGrafter"/>
</dbReference>
<evidence type="ECO:0000259" key="9">
    <source>
        <dbReference type="Pfam" id="PF05670"/>
    </source>
</evidence>
<dbReference type="InterPro" id="IPR008532">
    <property type="entry name" value="NFACT_RNA-bd"/>
</dbReference>
<name>A0A6J1S9Q2_FRAOC</name>
<dbReference type="Gene3D" id="2.30.310.10">
    <property type="entry name" value="ibrinogen binding protein from staphylococcus aureus domain"/>
    <property type="match status" value="1"/>
</dbReference>
<dbReference type="CTD" id="43018"/>
<feature type="compositionally biased region" description="Acidic residues" evidence="8">
    <location>
        <begin position="861"/>
        <end position="872"/>
    </location>
</feature>
<feature type="compositionally biased region" description="Basic residues" evidence="8">
    <location>
        <begin position="780"/>
        <end position="793"/>
    </location>
</feature>
<evidence type="ECO:0000256" key="8">
    <source>
        <dbReference type="SAM" id="MobiDB-lite"/>
    </source>
</evidence>